<keyword evidence="3" id="KW-0812">Transmembrane</keyword>
<dbReference type="GO" id="GO:0008233">
    <property type="term" value="F:peptidase activity"/>
    <property type="evidence" value="ECO:0007669"/>
    <property type="project" value="UniProtKB-KW"/>
</dbReference>
<comment type="caution">
    <text evidence="8">The sequence shown here is derived from an EMBL/GenBank/DDBJ whole genome shotgun (WGS) entry which is preliminary data.</text>
</comment>
<dbReference type="Gene3D" id="3.30.479.30">
    <property type="entry name" value="Band 7 domain"/>
    <property type="match status" value="1"/>
</dbReference>
<dbReference type="SUPFAM" id="SSF117892">
    <property type="entry name" value="Band 7/SPFH domain"/>
    <property type="match status" value="1"/>
</dbReference>
<comment type="similarity">
    <text evidence="2 6">Belongs to the band 7/mec-2 family. HflC subfamily.</text>
</comment>
<evidence type="ECO:0000313" key="8">
    <source>
        <dbReference type="EMBL" id="MBN9412685.1"/>
    </source>
</evidence>
<evidence type="ECO:0000256" key="2">
    <source>
        <dbReference type="ARBA" id="ARBA00007862"/>
    </source>
</evidence>
<keyword evidence="8" id="KW-0645">Protease</keyword>
<name>A0A8J7PID3_9PROT</name>
<dbReference type="Pfam" id="PF01145">
    <property type="entry name" value="Band_7"/>
    <property type="match status" value="1"/>
</dbReference>
<dbReference type="GO" id="GO:0006508">
    <property type="term" value="P:proteolysis"/>
    <property type="evidence" value="ECO:0007669"/>
    <property type="project" value="UniProtKB-KW"/>
</dbReference>
<evidence type="ECO:0000259" key="7">
    <source>
        <dbReference type="SMART" id="SM00244"/>
    </source>
</evidence>
<dbReference type="PANTHER" id="PTHR42911:SF1">
    <property type="entry name" value="MODULATOR OF FTSH PROTEASE HFLC"/>
    <property type="match status" value="1"/>
</dbReference>
<feature type="domain" description="Band 7" evidence="7">
    <location>
        <begin position="22"/>
        <end position="184"/>
    </location>
</feature>
<dbReference type="InterPro" id="IPR001107">
    <property type="entry name" value="Band_7"/>
</dbReference>
<evidence type="ECO:0000256" key="6">
    <source>
        <dbReference type="PIRNR" id="PIRNR005651"/>
    </source>
</evidence>
<dbReference type="SMART" id="SM00244">
    <property type="entry name" value="PHB"/>
    <property type="match status" value="1"/>
</dbReference>
<dbReference type="CDD" id="cd03405">
    <property type="entry name" value="SPFH_HflC"/>
    <property type="match status" value="1"/>
</dbReference>
<gene>
    <name evidence="8" type="primary">hflC</name>
    <name evidence="8" type="ORF">J0H12_02000</name>
</gene>
<dbReference type="EMBL" id="JAFKGL010000012">
    <property type="protein sequence ID" value="MBN9412685.1"/>
    <property type="molecule type" value="Genomic_DNA"/>
</dbReference>
<protein>
    <recommendedName>
        <fullName evidence="6">Protein HflC</fullName>
    </recommendedName>
</protein>
<keyword evidence="4" id="KW-1133">Transmembrane helix</keyword>
<dbReference type="GO" id="GO:0016020">
    <property type="term" value="C:membrane"/>
    <property type="evidence" value="ECO:0007669"/>
    <property type="project" value="UniProtKB-SubCell"/>
</dbReference>
<proteinExistence type="inferred from homology"/>
<evidence type="ECO:0000256" key="1">
    <source>
        <dbReference type="ARBA" id="ARBA00004167"/>
    </source>
</evidence>
<dbReference type="PIRSF" id="PIRSF005651">
    <property type="entry name" value="HflC"/>
    <property type="match status" value="1"/>
</dbReference>
<reference evidence="8" key="1">
    <citation type="submission" date="2021-02" db="EMBL/GenBank/DDBJ databases">
        <title>Thiocyanate and organic carbon inputs drive convergent selection for specific autotrophic Afipia and Thiobacillus strains within complex microbiomes.</title>
        <authorList>
            <person name="Huddy R.J."/>
            <person name="Sachdeva R."/>
            <person name="Kadzinga F."/>
            <person name="Kantor R.S."/>
            <person name="Harrison S.T.L."/>
            <person name="Banfield J.F."/>
        </authorList>
    </citation>
    <scope>NUCLEOTIDE SEQUENCE</scope>
    <source>
        <strain evidence="8">SCN18_10_11_15_R4_P_38_20</strain>
    </source>
</reference>
<evidence type="ECO:0000256" key="3">
    <source>
        <dbReference type="ARBA" id="ARBA00022692"/>
    </source>
</evidence>
<comment type="function">
    <text evidence="6">HflC and HflK could regulate a protease.</text>
</comment>
<comment type="subcellular location">
    <subcellularLocation>
        <location evidence="1">Membrane</location>
        <topology evidence="1">Single-pass membrane protein</topology>
    </subcellularLocation>
</comment>
<evidence type="ECO:0000256" key="4">
    <source>
        <dbReference type="ARBA" id="ARBA00022989"/>
    </source>
</evidence>
<evidence type="ECO:0000256" key="5">
    <source>
        <dbReference type="ARBA" id="ARBA00023136"/>
    </source>
</evidence>
<keyword evidence="8" id="KW-0378">Hydrolase</keyword>
<dbReference type="Proteomes" id="UP000664414">
    <property type="component" value="Unassembled WGS sequence"/>
</dbReference>
<keyword evidence="5" id="KW-0472">Membrane</keyword>
<dbReference type="NCBIfam" id="TIGR01932">
    <property type="entry name" value="hflC"/>
    <property type="match status" value="1"/>
</dbReference>
<dbReference type="InterPro" id="IPR036013">
    <property type="entry name" value="Band_7/SPFH_dom_sf"/>
</dbReference>
<dbReference type="InterPro" id="IPR010200">
    <property type="entry name" value="HflC"/>
</dbReference>
<evidence type="ECO:0000313" key="9">
    <source>
        <dbReference type="Proteomes" id="UP000664414"/>
    </source>
</evidence>
<organism evidence="8 9">
    <name type="scientific">Candidatus Paracaedimonas acanthamoebae</name>
    <dbReference type="NCBI Taxonomy" id="244581"/>
    <lineage>
        <taxon>Bacteria</taxon>
        <taxon>Pseudomonadati</taxon>
        <taxon>Pseudomonadota</taxon>
        <taxon>Alphaproteobacteria</taxon>
        <taxon>Holosporales</taxon>
        <taxon>Caedimonadaceae</taxon>
        <taxon>Candidatus Paracaedimonas</taxon>
    </lineage>
</organism>
<dbReference type="PANTHER" id="PTHR42911">
    <property type="entry name" value="MODULATOR OF FTSH PROTEASE HFLC"/>
    <property type="match status" value="1"/>
</dbReference>
<accession>A0A8J7PID3</accession>
<dbReference type="AlphaFoldDB" id="A0A8J7PID3"/>
<sequence>MKIPFFTSFILGVILIFLAVSNSLFTLHQTKKALVLQFGELVKVHDTPGLKVKIPVIQDVIFFDRRLLDYNLPVIEVNAGDQKRMVVDLYVRYIINDVLVFYKTVGTLEGVQNRLGKIVPDIMQEVIGRVPLSEMLSSNRAKIMEEIFRKVRDSSKNFGIDVRDVRIIRADLPKENSEAIFNRMESERRQEAKQFRAEGDEQAQGIRAKADRERTLILAQARKKSEILRGEGEAEAARIYANAFSQDTDFFKFYRSMDAYQKVMTPEDTTLVISPSSEFFRYFHKNKLGRN</sequence>